<organism evidence="1 2">
    <name type="scientific">Caerostris extrusa</name>
    <name type="common">Bark spider</name>
    <name type="synonym">Caerostris bankana</name>
    <dbReference type="NCBI Taxonomy" id="172846"/>
    <lineage>
        <taxon>Eukaryota</taxon>
        <taxon>Metazoa</taxon>
        <taxon>Ecdysozoa</taxon>
        <taxon>Arthropoda</taxon>
        <taxon>Chelicerata</taxon>
        <taxon>Arachnida</taxon>
        <taxon>Araneae</taxon>
        <taxon>Araneomorphae</taxon>
        <taxon>Entelegynae</taxon>
        <taxon>Araneoidea</taxon>
        <taxon>Araneidae</taxon>
        <taxon>Caerostris</taxon>
    </lineage>
</organism>
<evidence type="ECO:0000313" key="2">
    <source>
        <dbReference type="Proteomes" id="UP001054945"/>
    </source>
</evidence>
<protein>
    <submittedName>
        <fullName evidence="1">Uncharacterized protein</fullName>
    </submittedName>
</protein>
<dbReference type="AlphaFoldDB" id="A0AAV4PZK4"/>
<name>A0AAV4PZK4_CAEEX</name>
<keyword evidence="2" id="KW-1185">Reference proteome</keyword>
<sequence>MGYSLRDGISGAVVPTKGRGLVRGWPRGDPIWSHHSPRWKYERFAIQFIIQFKPRADSMVARSLTPCQGSGSWDEKFPVKS</sequence>
<proteinExistence type="predicted"/>
<accession>A0AAV4PZK4</accession>
<dbReference type="Proteomes" id="UP001054945">
    <property type="component" value="Unassembled WGS sequence"/>
</dbReference>
<dbReference type="EMBL" id="BPLR01005418">
    <property type="protein sequence ID" value="GIY02170.1"/>
    <property type="molecule type" value="Genomic_DNA"/>
</dbReference>
<evidence type="ECO:0000313" key="1">
    <source>
        <dbReference type="EMBL" id="GIY02170.1"/>
    </source>
</evidence>
<gene>
    <name evidence="1" type="ORF">CEXT_683651</name>
</gene>
<reference evidence="1 2" key="1">
    <citation type="submission" date="2021-06" db="EMBL/GenBank/DDBJ databases">
        <title>Caerostris extrusa draft genome.</title>
        <authorList>
            <person name="Kono N."/>
            <person name="Arakawa K."/>
        </authorList>
    </citation>
    <scope>NUCLEOTIDE SEQUENCE [LARGE SCALE GENOMIC DNA]</scope>
</reference>
<comment type="caution">
    <text evidence="1">The sequence shown here is derived from an EMBL/GenBank/DDBJ whole genome shotgun (WGS) entry which is preliminary data.</text>
</comment>